<dbReference type="GO" id="GO:0003676">
    <property type="term" value="F:nucleic acid binding"/>
    <property type="evidence" value="ECO:0007669"/>
    <property type="project" value="InterPro"/>
</dbReference>
<organism evidence="2">
    <name type="scientific">Tanacetum cinerariifolium</name>
    <name type="common">Dalmatian daisy</name>
    <name type="synonym">Chrysanthemum cinerariifolium</name>
    <dbReference type="NCBI Taxonomy" id="118510"/>
    <lineage>
        <taxon>Eukaryota</taxon>
        <taxon>Viridiplantae</taxon>
        <taxon>Streptophyta</taxon>
        <taxon>Embryophyta</taxon>
        <taxon>Tracheophyta</taxon>
        <taxon>Spermatophyta</taxon>
        <taxon>Magnoliopsida</taxon>
        <taxon>eudicotyledons</taxon>
        <taxon>Gunneridae</taxon>
        <taxon>Pentapetalae</taxon>
        <taxon>asterids</taxon>
        <taxon>campanulids</taxon>
        <taxon>Asterales</taxon>
        <taxon>Asteraceae</taxon>
        <taxon>Asteroideae</taxon>
        <taxon>Anthemideae</taxon>
        <taxon>Anthemidinae</taxon>
        <taxon>Tanacetum</taxon>
    </lineage>
</organism>
<dbReference type="InterPro" id="IPR035979">
    <property type="entry name" value="RBD_domain_sf"/>
</dbReference>
<gene>
    <name evidence="2" type="ORF">Tci_142657</name>
</gene>
<evidence type="ECO:0000256" key="1">
    <source>
        <dbReference type="SAM" id="MobiDB-lite"/>
    </source>
</evidence>
<keyword evidence="2" id="KW-0808">Transferase</keyword>
<feature type="region of interest" description="Disordered" evidence="1">
    <location>
        <begin position="113"/>
        <end position="139"/>
    </location>
</feature>
<protein>
    <submittedName>
        <fullName evidence="2">RNA-directed DNA polymerase, eukaryota</fullName>
    </submittedName>
</protein>
<evidence type="ECO:0000313" key="2">
    <source>
        <dbReference type="EMBL" id="GEV70680.1"/>
    </source>
</evidence>
<dbReference type="EMBL" id="BKCJ010031692">
    <property type="protein sequence ID" value="GEV70680.1"/>
    <property type="molecule type" value="Genomic_DNA"/>
</dbReference>
<keyword evidence="2" id="KW-0548">Nucleotidyltransferase</keyword>
<keyword evidence="2" id="KW-0695">RNA-directed DNA polymerase</keyword>
<reference evidence="2" key="1">
    <citation type="journal article" date="2019" name="Sci. Rep.">
        <title>Draft genome of Tanacetum cinerariifolium, the natural source of mosquito coil.</title>
        <authorList>
            <person name="Yamashiro T."/>
            <person name="Shiraishi A."/>
            <person name="Satake H."/>
            <person name="Nakayama K."/>
        </authorList>
    </citation>
    <scope>NUCLEOTIDE SEQUENCE</scope>
</reference>
<accession>A0A699GRU9</accession>
<dbReference type="SUPFAM" id="SSF54928">
    <property type="entry name" value="RNA-binding domain, RBD"/>
    <property type="match status" value="1"/>
</dbReference>
<comment type="caution">
    <text evidence="2">The sequence shown here is derived from an EMBL/GenBank/DDBJ whole genome shotgun (WGS) entry which is preliminary data.</text>
</comment>
<proteinExistence type="predicted"/>
<sequence>MTKCRVGFGFVGNSYIKFDEIGMHRVLGSCDLLGEEGDYVSASVVAASWESIPPSIMHQFTDVYIAWKLYKAGRRFAFVRFLKIKNNESLISDLNKIWIGSYHLYAALARFEKKPPTPPNSNPKPPSQKNLNHSHAHANPNRSYANALNGIESTHHPSQVKTILKSVTLDESDLIDTSDTKTAILAKVRDI</sequence>
<dbReference type="AlphaFoldDB" id="A0A699GRU9"/>
<dbReference type="GO" id="GO:0003964">
    <property type="term" value="F:RNA-directed DNA polymerase activity"/>
    <property type="evidence" value="ECO:0007669"/>
    <property type="project" value="UniProtKB-KW"/>
</dbReference>
<feature type="compositionally biased region" description="Pro residues" evidence="1">
    <location>
        <begin position="116"/>
        <end position="126"/>
    </location>
</feature>
<name>A0A699GRU9_TANCI</name>